<organism evidence="8 9">
    <name type="scientific">Shinella curvata</name>
    <dbReference type="NCBI Taxonomy" id="1817964"/>
    <lineage>
        <taxon>Bacteria</taxon>
        <taxon>Pseudomonadati</taxon>
        <taxon>Pseudomonadota</taxon>
        <taxon>Alphaproteobacteria</taxon>
        <taxon>Hyphomicrobiales</taxon>
        <taxon>Rhizobiaceae</taxon>
        <taxon>Shinella</taxon>
    </lineage>
</organism>
<gene>
    <name evidence="8" type="ORF">GB928_007830</name>
</gene>
<keyword evidence="3 7" id="KW-0812">Transmembrane</keyword>
<evidence type="ECO:0000256" key="7">
    <source>
        <dbReference type="SAM" id="Phobius"/>
    </source>
</evidence>
<dbReference type="PANTHER" id="PTHR13416">
    <property type="match status" value="1"/>
</dbReference>
<dbReference type="InterPro" id="IPR012430">
    <property type="entry name" value="TMEM43_fam"/>
</dbReference>
<evidence type="ECO:0000256" key="1">
    <source>
        <dbReference type="ARBA" id="ARBA00004127"/>
    </source>
</evidence>
<evidence type="ECO:0000256" key="4">
    <source>
        <dbReference type="ARBA" id="ARBA00022824"/>
    </source>
</evidence>
<feature type="transmembrane region" description="Helical" evidence="7">
    <location>
        <begin position="292"/>
        <end position="317"/>
    </location>
</feature>
<dbReference type="Pfam" id="PF07787">
    <property type="entry name" value="TMEM43"/>
    <property type="match status" value="1"/>
</dbReference>
<keyword evidence="5 7" id="KW-1133">Transmembrane helix</keyword>
<sequence length="394" mass="41705">MSFTETTTTSWFSRLKSALIKIVVGFILLIACIWLLFWNEGRSVKTYRALVEGAGLVVSVENGAVDPANEGKLVHISGPVKPVGVPEDSQLGISADGAVGLDRIVEMYQWVEESKSETRKQLGGSEETVTTYSYRKEWNRREISSSGFRQSGHDNPQKPIDDASFPVASANIGAFSVDGRTVANLGDDRPIPLTALDVNRVGEATALAKPVSALGGQAVFAFDPQNPQVGDIRISFKRSDLSEASFVGAQRGNGLTAYKTTNGRELLLSEAGIHDAAAMFETAQSENTIITWAVRVGGLIGIFIGFAFIFSILGVIGDVIPFIGSIVNFGTSAIALILTLLIGPAVIAIAWIAYRPVIAIAVLVAGIALAAGILYLRRGKAAAAPATTGALGRQ</sequence>
<dbReference type="PANTHER" id="PTHR13416:SF2">
    <property type="entry name" value="TRANSMEMBRANE PROTEIN 43"/>
    <property type="match status" value="1"/>
</dbReference>
<dbReference type="EMBL" id="WHSC02000003">
    <property type="protein sequence ID" value="MDO6121090.1"/>
    <property type="molecule type" value="Genomic_DNA"/>
</dbReference>
<proteinExistence type="predicted"/>
<comment type="subcellular location">
    <subcellularLocation>
        <location evidence="1">Endomembrane system</location>
        <topology evidence="1">Multi-pass membrane protein</topology>
    </subcellularLocation>
    <subcellularLocation>
        <location evidence="2">Endoplasmic reticulum membrane</location>
    </subcellularLocation>
</comment>
<reference evidence="8" key="1">
    <citation type="submission" date="2022-04" db="EMBL/GenBank/DDBJ databases">
        <title>Shinella lacus sp. nov., a novel member of the genus Shinella from water.</title>
        <authorList>
            <person name="Deng Y."/>
        </authorList>
    </citation>
    <scope>NUCLEOTIDE SEQUENCE</scope>
    <source>
        <strain evidence="8">JCM 31239</strain>
    </source>
</reference>
<keyword evidence="6 7" id="KW-0472">Membrane</keyword>
<comment type="caution">
    <text evidence="8">The sequence shown here is derived from an EMBL/GenBank/DDBJ whole genome shotgun (WGS) entry which is preliminary data.</text>
</comment>
<name>A0ABT8XBI0_9HYPH</name>
<feature type="transmembrane region" description="Helical" evidence="7">
    <location>
        <begin position="18"/>
        <end position="38"/>
    </location>
</feature>
<evidence type="ECO:0000256" key="3">
    <source>
        <dbReference type="ARBA" id="ARBA00022692"/>
    </source>
</evidence>
<evidence type="ECO:0000256" key="2">
    <source>
        <dbReference type="ARBA" id="ARBA00004586"/>
    </source>
</evidence>
<feature type="transmembrane region" description="Helical" evidence="7">
    <location>
        <begin position="329"/>
        <end position="352"/>
    </location>
</feature>
<evidence type="ECO:0000256" key="6">
    <source>
        <dbReference type="ARBA" id="ARBA00023136"/>
    </source>
</evidence>
<evidence type="ECO:0000256" key="5">
    <source>
        <dbReference type="ARBA" id="ARBA00022989"/>
    </source>
</evidence>
<feature type="transmembrane region" description="Helical" evidence="7">
    <location>
        <begin position="358"/>
        <end position="376"/>
    </location>
</feature>
<evidence type="ECO:0000313" key="8">
    <source>
        <dbReference type="EMBL" id="MDO6121090.1"/>
    </source>
</evidence>
<protein>
    <submittedName>
        <fullName evidence="8">TMEM43 family protein</fullName>
    </submittedName>
</protein>
<keyword evidence="4" id="KW-0256">Endoplasmic reticulum</keyword>
<dbReference type="RefSeq" id="WP_244761053.1">
    <property type="nucleotide sequence ID" value="NZ_JALJCJ010000003.1"/>
</dbReference>
<dbReference type="Proteomes" id="UP001177080">
    <property type="component" value="Unassembled WGS sequence"/>
</dbReference>
<keyword evidence="9" id="KW-1185">Reference proteome</keyword>
<evidence type="ECO:0000313" key="9">
    <source>
        <dbReference type="Proteomes" id="UP001177080"/>
    </source>
</evidence>
<accession>A0ABT8XBI0</accession>